<dbReference type="Pfam" id="PF00440">
    <property type="entry name" value="TetR_N"/>
    <property type="match status" value="1"/>
</dbReference>
<evidence type="ECO:0000256" key="3">
    <source>
        <dbReference type="ARBA" id="ARBA00023163"/>
    </source>
</evidence>
<dbReference type="PANTHER" id="PTHR30055">
    <property type="entry name" value="HTH-TYPE TRANSCRIPTIONAL REGULATOR RUTR"/>
    <property type="match status" value="1"/>
</dbReference>
<dbReference type="InterPro" id="IPR041490">
    <property type="entry name" value="KstR2_TetR_C"/>
</dbReference>
<dbReference type="InterPro" id="IPR001647">
    <property type="entry name" value="HTH_TetR"/>
</dbReference>
<dbReference type="GO" id="GO:0000976">
    <property type="term" value="F:transcription cis-regulatory region binding"/>
    <property type="evidence" value="ECO:0007669"/>
    <property type="project" value="TreeGrafter"/>
</dbReference>
<dbReference type="Pfam" id="PF17932">
    <property type="entry name" value="TetR_C_24"/>
    <property type="match status" value="1"/>
</dbReference>
<evidence type="ECO:0000259" key="5">
    <source>
        <dbReference type="PROSITE" id="PS50977"/>
    </source>
</evidence>
<keyword evidence="2 4" id="KW-0238">DNA-binding</keyword>
<feature type="domain" description="HTH tetR-type" evidence="5">
    <location>
        <begin position="12"/>
        <end position="72"/>
    </location>
</feature>
<dbReference type="SUPFAM" id="SSF48498">
    <property type="entry name" value="Tetracyclin repressor-like, C-terminal domain"/>
    <property type="match status" value="1"/>
</dbReference>
<dbReference type="PATRIC" id="fig|294.132.peg.4192"/>
<dbReference type="AlphaFoldDB" id="A0A0F4TB85"/>
<dbReference type="SUPFAM" id="SSF46689">
    <property type="entry name" value="Homeodomain-like"/>
    <property type="match status" value="1"/>
</dbReference>
<keyword evidence="3" id="KW-0804">Transcription</keyword>
<evidence type="ECO:0000256" key="2">
    <source>
        <dbReference type="ARBA" id="ARBA00023125"/>
    </source>
</evidence>
<dbReference type="GO" id="GO:0003700">
    <property type="term" value="F:DNA-binding transcription factor activity"/>
    <property type="evidence" value="ECO:0007669"/>
    <property type="project" value="TreeGrafter"/>
</dbReference>
<dbReference type="RefSeq" id="WP_046043092.1">
    <property type="nucleotide sequence ID" value="NZ_LACC01000035.1"/>
</dbReference>
<dbReference type="OrthoDB" id="7028830at2"/>
<dbReference type="EMBL" id="LACC01000035">
    <property type="protein sequence ID" value="KJZ40657.1"/>
    <property type="molecule type" value="Genomic_DNA"/>
</dbReference>
<dbReference type="Gene3D" id="1.10.357.10">
    <property type="entry name" value="Tetracycline Repressor, domain 2"/>
    <property type="match status" value="1"/>
</dbReference>
<feature type="DNA-binding region" description="H-T-H motif" evidence="4">
    <location>
        <begin position="35"/>
        <end position="54"/>
    </location>
</feature>
<keyword evidence="1" id="KW-0805">Transcription regulation</keyword>
<proteinExistence type="predicted"/>
<dbReference type="Gene3D" id="1.10.10.60">
    <property type="entry name" value="Homeodomain-like"/>
    <property type="match status" value="1"/>
</dbReference>
<accession>A0A0F4TB85</accession>
<dbReference type="InterPro" id="IPR036271">
    <property type="entry name" value="Tet_transcr_reg_TetR-rel_C_sf"/>
</dbReference>
<evidence type="ECO:0000256" key="1">
    <source>
        <dbReference type="ARBA" id="ARBA00023015"/>
    </source>
</evidence>
<comment type="caution">
    <text evidence="6">The sequence shown here is derived from an EMBL/GenBank/DDBJ whole genome shotgun (WGS) entry which is preliminary data.</text>
</comment>
<protein>
    <recommendedName>
        <fullName evidence="5">HTH tetR-type domain-containing protein</fullName>
    </recommendedName>
</protein>
<dbReference type="PROSITE" id="PS50977">
    <property type="entry name" value="HTH_TETR_2"/>
    <property type="match status" value="1"/>
</dbReference>
<dbReference type="PANTHER" id="PTHR30055:SF234">
    <property type="entry name" value="HTH-TYPE TRANSCRIPTIONAL REGULATOR BETI"/>
    <property type="match status" value="1"/>
</dbReference>
<dbReference type="InterPro" id="IPR009057">
    <property type="entry name" value="Homeodomain-like_sf"/>
</dbReference>
<gene>
    <name evidence="6" type="ORF">VC35_24390</name>
</gene>
<dbReference type="InterPro" id="IPR050109">
    <property type="entry name" value="HTH-type_TetR-like_transc_reg"/>
</dbReference>
<sequence length="204" mass="22611">MLAANTPKHPAPSARDRLLDVALELFATRGYQAIGLRDLAGQLGLHAGSLYNHIENKQSLLFELIEGAVSDLLAGTKRRMRGARTHRDRLQRFVHAFVVFNLTEKHRLMLVTREFVNLSDDQQQEINQLKSSYATLLKAIVSAECGETGCISDRTGLITEAVIGMLYGQSLWQIIDVPEQKLTDALTHFALGIIVCSRDSALKA</sequence>
<evidence type="ECO:0000313" key="6">
    <source>
        <dbReference type="EMBL" id="KJZ40657.1"/>
    </source>
</evidence>
<evidence type="ECO:0000313" key="7">
    <source>
        <dbReference type="Proteomes" id="UP000033588"/>
    </source>
</evidence>
<organism evidence="6 7">
    <name type="scientific">Pseudomonas fluorescens</name>
    <dbReference type="NCBI Taxonomy" id="294"/>
    <lineage>
        <taxon>Bacteria</taxon>
        <taxon>Pseudomonadati</taxon>
        <taxon>Pseudomonadota</taxon>
        <taxon>Gammaproteobacteria</taxon>
        <taxon>Pseudomonadales</taxon>
        <taxon>Pseudomonadaceae</taxon>
        <taxon>Pseudomonas</taxon>
    </lineage>
</organism>
<evidence type="ECO:0000256" key="4">
    <source>
        <dbReference type="PROSITE-ProRule" id="PRU00335"/>
    </source>
</evidence>
<dbReference type="Proteomes" id="UP000033588">
    <property type="component" value="Unassembled WGS sequence"/>
</dbReference>
<name>A0A0F4TB85_PSEFL</name>
<reference evidence="6 7" key="1">
    <citation type="submission" date="2015-03" db="EMBL/GenBank/DDBJ databases">
        <title>Comparative genomics of Pseudomonas insights into diversity of traits involved in vanlence and defense.</title>
        <authorList>
            <person name="Qin Y."/>
        </authorList>
    </citation>
    <scope>NUCLEOTIDE SEQUENCE [LARGE SCALE GENOMIC DNA]</scope>
    <source>
        <strain evidence="6 7">C8</strain>
    </source>
</reference>
<dbReference type="PRINTS" id="PR00455">
    <property type="entry name" value="HTHTETR"/>
</dbReference>